<protein>
    <recommendedName>
        <fullName evidence="10">Spindle pole body component</fullName>
    </recommendedName>
</protein>
<name>A0A024G6J7_9STRA</name>
<dbReference type="GO" id="GO:0043015">
    <property type="term" value="F:gamma-tubulin binding"/>
    <property type="evidence" value="ECO:0007669"/>
    <property type="project" value="InterPro"/>
</dbReference>
<dbReference type="PANTHER" id="PTHR19302">
    <property type="entry name" value="GAMMA TUBULIN COMPLEX PROTEIN"/>
    <property type="match status" value="1"/>
</dbReference>
<evidence type="ECO:0000256" key="4">
    <source>
        <dbReference type="ARBA" id="ARBA00022701"/>
    </source>
</evidence>
<dbReference type="GO" id="GO:0007020">
    <property type="term" value="P:microtubule nucleation"/>
    <property type="evidence" value="ECO:0007669"/>
    <property type="project" value="InterPro"/>
</dbReference>
<feature type="domain" description="Gamma tubulin complex component protein N-terminal" evidence="7">
    <location>
        <begin position="344"/>
        <end position="636"/>
    </location>
</feature>
<dbReference type="EMBL" id="CAIX01000027">
    <property type="protein sequence ID" value="CCI41915.1"/>
    <property type="molecule type" value="Genomic_DNA"/>
</dbReference>
<evidence type="ECO:0000313" key="9">
    <source>
        <dbReference type="Proteomes" id="UP000053237"/>
    </source>
</evidence>
<reference evidence="8 9" key="1">
    <citation type="submission" date="2012-05" db="EMBL/GenBank/DDBJ databases">
        <title>Recombination and specialization in a pathogen metapopulation.</title>
        <authorList>
            <person name="Gardiner A."/>
            <person name="Kemen E."/>
            <person name="Schultz-Larsen T."/>
            <person name="MacLean D."/>
            <person name="Van Oosterhout C."/>
            <person name="Jones J.D.G."/>
        </authorList>
    </citation>
    <scope>NUCLEOTIDE SEQUENCE [LARGE SCALE GENOMIC DNA]</scope>
    <source>
        <strain evidence="8 9">Ac Nc2</strain>
    </source>
</reference>
<accession>A0A024G6J7</accession>
<comment type="similarity">
    <text evidence="2">Belongs to the TUBGCP family.</text>
</comment>
<keyword evidence="4" id="KW-0493">Microtubule</keyword>
<dbReference type="GO" id="GO:0051321">
    <property type="term" value="P:meiotic cell cycle"/>
    <property type="evidence" value="ECO:0007669"/>
    <property type="project" value="TreeGrafter"/>
</dbReference>
<sequence length="1132" mass="130592">MRNNMQERDHVIDDPLSPSSRQTLLHSLSALSPSISSEFTEPPTSSIPTKSCTLASQPLSPHRALLNILNTVDPKLESQEHYPTRHSASHSTAKANALGTLHEVSCCGGEILYHAPIHIRFNNFQCLRMTRNESDSKLAQVDINGNGFGENTSQIFSFVHPETRREITPVHYSDVVAIYCGDGPLKGYYLSADSVSQKVSAKRIALITNAEKWKLQSSDSKESHEIVSKQPQELYSIDDVALNWGHGEIVETSNRVMLKMLTSDLFLSVTETCLVTLHRQNDGIDDTRQVWEVTKAKIPYEPSWNREREYLTAKALMKSPKHQNDTKNQTLSTFPPSIQETLIIDDLLYIFIGIEGQYLKLEEIPETDTTLKFTLNQEDVDPSIATLALRCVCMGEMYLKLHFFVEKFSRYEYGQVHHAFSAALKILLKEYIIAIAQLEHDVKFSDKAFSLQNLWYQIQPSIQTLEILCKVADACAISSGGGALLTEIQRVKASLSGDAQTNQMFSFLMEKASKPYLTMVERWICYGEIKDPYGDFMVRRDDRIKKDELLSNPYSTYWQARYTLRETQIPLFLSRCAQKILMAGKYLHVLRSCRRLDAIPFQCPIPYFSSDRKYDEIVEQAHHFASKTLLDFYLKENDLCQRFRSLKHYFMMDQGDFFMDFMDVAEEELNSRAKEISMTRLESLLQLSLQTSTCSSDTYKDDLLCFLSPHNLIAQLEAIHERSQKRPRESLTVFSSSSIPLLGYKVIDAFTLNYKVQWPNSLIISCSALQKYQMIFRHLFFCKHVERRLCDAWMNHQSTKELGLRSALGPSFCLRQKMLHFQQNFVYYMMVEVVSQRFHSFENDLLQVKSVDDIMQFHEEYLDSCLKECLLTDPDLLRVLTKLMTVCMTFANSIERFTRPYFLDEETIKAEREAERDRRAEKKAREEAEALVATYRLTLKNSTSGTSKRAVKLRRRESSTVDMRRARIKELASDVKRALTEKDGDSENPFVRMTSDLGHQFDTLLAEFMQQLLRRSLIQVQQRSSRQFVHASRLQRFLFRLKTRDRSEGLLGALADFLVVGAVGQRFRQSAYIVCDMDVMDGVFCVDMSISHFHQNFDPKWSFWVLTTSIDYDRVVRDSVTFKVPMQRLCGE</sequence>
<dbReference type="Proteomes" id="UP000053237">
    <property type="component" value="Unassembled WGS sequence"/>
</dbReference>
<proteinExistence type="inferred from homology"/>
<dbReference type="GO" id="GO:0000278">
    <property type="term" value="P:mitotic cell cycle"/>
    <property type="evidence" value="ECO:0007669"/>
    <property type="project" value="TreeGrafter"/>
</dbReference>
<dbReference type="InParanoid" id="A0A024G6J7"/>
<dbReference type="Pfam" id="PF04130">
    <property type="entry name" value="GCP_C_terminal"/>
    <property type="match status" value="1"/>
</dbReference>
<evidence type="ECO:0000256" key="2">
    <source>
        <dbReference type="ARBA" id="ARBA00010337"/>
    </source>
</evidence>
<dbReference type="AlphaFoldDB" id="A0A024G6J7"/>
<comment type="caution">
    <text evidence="8">The sequence shown here is derived from an EMBL/GenBank/DDBJ whole genome shotgun (WGS) entry which is preliminary data.</text>
</comment>
<dbReference type="GO" id="GO:0031122">
    <property type="term" value="P:cytoplasmic microtubule organization"/>
    <property type="evidence" value="ECO:0007669"/>
    <property type="project" value="TreeGrafter"/>
</dbReference>
<evidence type="ECO:0000256" key="1">
    <source>
        <dbReference type="ARBA" id="ARBA00004245"/>
    </source>
</evidence>
<dbReference type="OrthoDB" id="2192946at2759"/>
<feature type="domain" description="Gamma tubulin complex component C-terminal" evidence="6">
    <location>
        <begin position="639"/>
        <end position="1041"/>
    </location>
</feature>
<keyword evidence="9" id="KW-1185">Reference proteome</keyword>
<keyword evidence="5" id="KW-0206">Cytoskeleton</keyword>
<dbReference type="PANTHER" id="PTHR19302:SF13">
    <property type="entry name" value="GAMMA-TUBULIN COMPLEX COMPONENT 2"/>
    <property type="match status" value="1"/>
</dbReference>
<dbReference type="STRING" id="65357.A0A024G6J7"/>
<evidence type="ECO:0000259" key="7">
    <source>
        <dbReference type="Pfam" id="PF17681"/>
    </source>
</evidence>
<gene>
    <name evidence="8" type="ORF">BN9_026990</name>
</gene>
<dbReference type="GO" id="GO:0000930">
    <property type="term" value="C:gamma-tubulin complex"/>
    <property type="evidence" value="ECO:0007669"/>
    <property type="project" value="TreeGrafter"/>
</dbReference>
<dbReference type="GO" id="GO:0005874">
    <property type="term" value="C:microtubule"/>
    <property type="evidence" value="ECO:0007669"/>
    <property type="project" value="UniProtKB-KW"/>
</dbReference>
<organism evidence="8 9">
    <name type="scientific">Albugo candida</name>
    <dbReference type="NCBI Taxonomy" id="65357"/>
    <lineage>
        <taxon>Eukaryota</taxon>
        <taxon>Sar</taxon>
        <taxon>Stramenopiles</taxon>
        <taxon>Oomycota</taxon>
        <taxon>Peronosporomycetes</taxon>
        <taxon>Albuginales</taxon>
        <taxon>Albuginaceae</taxon>
        <taxon>Albugo</taxon>
    </lineage>
</organism>
<evidence type="ECO:0000256" key="5">
    <source>
        <dbReference type="ARBA" id="ARBA00023212"/>
    </source>
</evidence>
<dbReference type="Gene3D" id="1.20.120.1900">
    <property type="entry name" value="Gamma-tubulin complex, C-terminal domain"/>
    <property type="match status" value="1"/>
</dbReference>
<dbReference type="GO" id="GO:0000922">
    <property type="term" value="C:spindle pole"/>
    <property type="evidence" value="ECO:0007669"/>
    <property type="project" value="InterPro"/>
</dbReference>
<evidence type="ECO:0000313" key="8">
    <source>
        <dbReference type="EMBL" id="CCI41915.1"/>
    </source>
</evidence>
<evidence type="ECO:0000256" key="3">
    <source>
        <dbReference type="ARBA" id="ARBA00022490"/>
    </source>
</evidence>
<dbReference type="Pfam" id="PF17681">
    <property type="entry name" value="GCP_N_terminal"/>
    <property type="match status" value="1"/>
</dbReference>
<dbReference type="GO" id="GO:0051011">
    <property type="term" value="F:microtubule minus-end binding"/>
    <property type="evidence" value="ECO:0007669"/>
    <property type="project" value="TreeGrafter"/>
</dbReference>
<keyword evidence="3" id="KW-0963">Cytoplasm</keyword>
<dbReference type="GO" id="GO:0051225">
    <property type="term" value="P:spindle assembly"/>
    <property type="evidence" value="ECO:0007669"/>
    <property type="project" value="TreeGrafter"/>
</dbReference>
<dbReference type="InterPro" id="IPR041470">
    <property type="entry name" value="GCP_N"/>
</dbReference>
<dbReference type="InterPro" id="IPR040457">
    <property type="entry name" value="GCP_C"/>
</dbReference>
<comment type="subcellular location">
    <subcellularLocation>
        <location evidence="1">Cytoplasm</location>
        <location evidence="1">Cytoskeleton</location>
    </subcellularLocation>
</comment>
<dbReference type="InterPro" id="IPR042241">
    <property type="entry name" value="GCP_C_sf"/>
</dbReference>
<evidence type="ECO:0000259" key="6">
    <source>
        <dbReference type="Pfam" id="PF04130"/>
    </source>
</evidence>
<evidence type="ECO:0008006" key="10">
    <source>
        <dbReference type="Google" id="ProtNLM"/>
    </source>
</evidence>
<dbReference type="InterPro" id="IPR007259">
    <property type="entry name" value="GCP"/>
</dbReference>